<feature type="compositionally biased region" description="Polar residues" evidence="7">
    <location>
        <begin position="9"/>
        <end position="20"/>
    </location>
</feature>
<dbReference type="HOGENOM" id="CLU_031160_2_1_1"/>
<dbReference type="GO" id="GO:0016020">
    <property type="term" value="C:membrane"/>
    <property type="evidence" value="ECO:0000318"/>
    <property type="project" value="GO_Central"/>
</dbReference>
<dbReference type="KEGG" id="smo:SELMODRAFT_98878"/>
<dbReference type="Gramene" id="EFJ25635">
    <property type="protein sequence ID" value="EFJ25635"/>
    <property type="gene ID" value="SELMODRAFT_98878"/>
</dbReference>
<dbReference type="eggNOG" id="KOG1303">
    <property type="taxonomic scope" value="Eukaryota"/>
</dbReference>
<dbReference type="PANTHER" id="PTHR48017">
    <property type="entry name" value="OS05G0424000 PROTEIN-RELATED"/>
    <property type="match status" value="1"/>
</dbReference>
<dbReference type="InterPro" id="IPR013057">
    <property type="entry name" value="AA_transpt_TM"/>
</dbReference>
<evidence type="ECO:0000256" key="5">
    <source>
        <dbReference type="ARBA" id="ARBA00022989"/>
    </source>
</evidence>
<evidence type="ECO:0000256" key="7">
    <source>
        <dbReference type="SAM" id="MobiDB-lite"/>
    </source>
</evidence>
<gene>
    <name evidence="10" type="ORF">SELMODRAFT_98878</name>
</gene>
<dbReference type="InParanoid" id="D8RQD1"/>
<evidence type="ECO:0000256" key="2">
    <source>
        <dbReference type="ARBA" id="ARBA00022448"/>
    </source>
</evidence>
<dbReference type="FunCoup" id="D8RQD1">
    <property type="interactions" value="149"/>
</dbReference>
<dbReference type="AlphaFoldDB" id="D8RQD1"/>
<protein>
    <recommendedName>
        <fullName evidence="9">Amino acid transporter transmembrane domain-containing protein</fullName>
    </recommendedName>
</protein>
<dbReference type="GO" id="GO:0003333">
    <property type="term" value="P:amino acid transmembrane transport"/>
    <property type="evidence" value="ECO:0000318"/>
    <property type="project" value="GO_Central"/>
</dbReference>
<reference evidence="10 11" key="1">
    <citation type="journal article" date="2011" name="Science">
        <title>The Selaginella genome identifies genetic changes associated with the evolution of vascular plants.</title>
        <authorList>
            <person name="Banks J.A."/>
            <person name="Nishiyama T."/>
            <person name="Hasebe M."/>
            <person name="Bowman J.L."/>
            <person name="Gribskov M."/>
            <person name="dePamphilis C."/>
            <person name="Albert V.A."/>
            <person name="Aono N."/>
            <person name="Aoyama T."/>
            <person name="Ambrose B.A."/>
            <person name="Ashton N.W."/>
            <person name="Axtell M.J."/>
            <person name="Barker E."/>
            <person name="Barker M.S."/>
            <person name="Bennetzen J.L."/>
            <person name="Bonawitz N.D."/>
            <person name="Chapple C."/>
            <person name="Cheng C."/>
            <person name="Correa L.G."/>
            <person name="Dacre M."/>
            <person name="DeBarry J."/>
            <person name="Dreyer I."/>
            <person name="Elias M."/>
            <person name="Engstrom E.M."/>
            <person name="Estelle M."/>
            <person name="Feng L."/>
            <person name="Finet C."/>
            <person name="Floyd S.K."/>
            <person name="Frommer W.B."/>
            <person name="Fujita T."/>
            <person name="Gramzow L."/>
            <person name="Gutensohn M."/>
            <person name="Harholt J."/>
            <person name="Hattori M."/>
            <person name="Heyl A."/>
            <person name="Hirai T."/>
            <person name="Hiwatashi Y."/>
            <person name="Ishikawa M."/>
            <person name="Iwata M."/>
            <person name="Karol K.G."/>
            <person name="Koehler B."/>
            <person name="Kolukisaoglu U."/>
            <person name="Kubo M."/>
            <person name="Kurata T."/>
            <person name="Lalonde S."/>
            <person name="Li K."/>
            <person name="Li Y."/>
            <person name="Litt A."/>
            <person name="Lyons E."/>
            <person name="Manning G."/>
            <person name="Maruyama T."/>
            <person name="Michael T.P."/>
            <person name="Mikami K."/>
            <person name="Miyazaki S."/>
            <person name="Morinaga S."/>
            <person name="Murata T."/>
            <person name="Mueller-Roeber B."/>
            <person name="Nelson D.R."/>
            <person name="Obara M."/>
            <person name="Oguri Y."/>
            <person name="Olmstead R.G."/>
            <person name="Onodera N."/>
            <person name="Petersen B.L."/>
            <person name="Pils B."/>
            <person name="Prigge M."/>
            <person name="Rensing S.A."/>
            <person name="Riano-Pachon D.M."/>
            <person name="Roberts A.W."/>
            <person name="Sato Y."/>
            <person name="Scheller H.V."/>
            <person name="Schulz B."/>
            <person name="Schulz C."/>
            <person name="Shakirov E.V."/>
            <person name="Shibagaki N."/>
            <person name="Shinohara N."/>
            <person name="Shippen D.E."/>
            <person name="Soerensen I."/>
            <person name="Sotooka R."/>
            <person name="Sugimoto N."/>
            <person name="Sugita M."/>
            <person name="Sumikawa N."/>
            <person name="Tanurdzic M."/>
            <person name="Theissen G."/>
            <person name="Ulvskov P."/>
            <person name="Wakazuki S."/>
            <person name="Weng J.K."/>
            <person name="Willats W.W."/>
            <person name="Wipf D."/>
            <person name="Wolf P.G."/>
            <person name="Yang L."/>
            <person name="Zimmer A.D."/>
            <person name="Zhu Q."/>
            <person name="Mitros T."/>
            <person name="Hellsten U."/>
            <person name="Loque D."/>
            <person name="Otillar R."/>
            <person name="Salamov A."/>
            <person name="Schmutz J."/>
            <person name="Shapiro H."/>
            <person name="Lindquist E."/>
            <person name="Lucas S."/>
            <person name="Rokhsar D."/>
            <person name="Grigoriev I.V."/>
        </authorList>
    </citation>
    <scope>NUCLEOTIDE SEQUENCE [LARGE SCALE GENOMIC DNA]</scope>
</reference>
<evidence type="ECO:0000256" key="4">
    <source>
        <dbReference type="ARBA" id="ARBA00022970"/>
    </source>
</evidence>
<feature type="domain" description="Amino acid transporter transmembrane" evidence="9">
    <location>
        <begin position="74"/>
        <end position="484"/>
    </location>
</feature>
<evidence type="ECO:0000259" key="9">
    <source>
        <dbReference type="Pfam" id="PF01490"/>
    </source>
</evidence>
<keyword evidence="5 8" id="KW-1133">Transmembrane helix</keyword>
<accession>D8RQD1</accession>
<feature type="transmembrane region" description="Helical" evidence="8">
    <location>
        <begin position="353"/>
        <end position="373"/>
    </location>
</feature>
<comment type="subcellular location">
    <subcellularLocation>
        <location evidence="1">Membrane</location>
    </subcellularLocation>
</comment>
<evidence type="ECO:0000256" key="1">
    <source>
        <dbReference type="ARBA" id="ARBA00004370"/>
    </source>
</evidence>
<feature type="transmembrane region" description="Helical" evidence="8">
    <location>
        <begin position="105"/>
        <end position="127"/>
    </location>
</feature>
<evidence type="ECO:0000256" key="3">
    <source>
        <dbReference type="ARBA" id="ARBA00022692"/>
    </source>
</evidence>
<feature type="transmembrane region" description="Helical" evidence="8">
    <location>
        <begin position="459"/>
        <end position="485"/>
    </location>
</feature>
<dbReference type="EMBL" id="GL377586">
    <property type="protein sequence ID" value="EFJ25635.1"/>
    <property type="molecule type" value="Genomic_DNA"/>
</dbReference>
<organism evidence="11">
    <name type="scientific">Selaginella moellendorffii</name>
    <name type="common">Spikemoss</name>
    <dbReference type="NCBI Taxonomy" id="88036"/>
    <lineage>
        <taxon>Eukaryota</taxon>
        <taxon>Viridiplantae</taxon>
        <taxon>Streptophyta</taxon>
        <taxon>Embryophyta</taxon>
        <taxon>Tracheophyta</taxon>
        <taxon>Lycopodiopsida</taxon>
        <taxon>Selaginellales</taxon>
        <taxon>Selaginellaceae</taxon>
        <taxon>Selaginella</taxon>
    </lineage>
</organism>
<feature type="transmembrane region" description="Helical" evidence="8">
    <location>
        <begin position="428"/>
        <end position="447"/>
    </location>
</feature>
<feature type="transmembrane region" description="Helical" evidence="8">
    <location>
        <begin position="402"/>
        <end position="422"/>
    </location>
</feature>
<dbReference type="OrthoDB" id="40134at2759"/>
<feature type="transmembrane region" description="Helical" evidence="8">
    <location>
        <begin position="197"/>
        <end position="216"/>
    </location>
</feature>
<proteinExistence type="predicted"/>
<dbReference type="STRING" id="88036.D8RQD1"/>
<evidence type="ECO:0000256" key="6">
    <source>
        <dbReference type="ARBA" id="ARBA00023136"/>
    </source>
</evidence>
<feature type="transmembrane region" description="Helical" evidence="8">
    <location>
        <begin position="223"/>
        <end position="243"/>
    </location>
</feature>
<keyword evidence="3 8" id="KW-0812">Transmembrane</keyword>
<feature type="region of interest" description="Disordered" evidence="7">
    <location>
        <begin position="1"/>
        <end position="26"/>
    </location>
</feature>
<keyword evidence="4" id="KW-0029">Amino-acid transport</keyword>
<evidence type="ECO:0000313" key="11">
    <source>
        <dbReference type="Proteomes" id="UP000001514"/>
    </source>
</evidence>
<keyword evidence="6 8" id="KW-0472">Membrane</keyword>
<dbReference type="GO" id="GO:0015171">
    <property type="term" value="F:amino acid transmembrane transporter activity"/>
    <property type="evidence" value="ECO:0000318"/>
    <property type="project" value="GO_Central"/>
</dbReference>
<dbReference type="OMA" id="NWYFNWS"/>
<feature type="transmembrane region" description="Helical" evidence="8">
    <location>
        <begin position="263"/>
        <end position="281"/>
    </location>
</feature>
<evidence type="ECO:0000256" key="8">
    <source>
        <dbReference type="SAM" id="Phobius"/>
    </source>
</evidence>
<dbReference type="Proteomes" id="UP000001514">
    <property type="component" value="Unassembled WGS sequence"/>
</dbReference>
<keyword evidence="2" id="KW-0813">Transport</keyword>
<keyword evidence="11" id="KW-1185">Reference proteome</keyword>
<evidence type="ECO:0000313" key="10">
    <source>
        <dbReference type="EMBL" id="EFJ25635.1"/>
    </source>
</evidence>
<name>D8RQD1_SELML</name>
<dbReference type="Pfam" id="PF01490">
    <property type="entry name" value="Aa_trans"/>
    <property type="match status" value="1"/>
</dbReference>
<feature type="transmembrane region" description="Helical" evidence="8">
    <location>
        <begin position="162"/>
        <end position="185"/>
    </location>
</feature>
<sequence length="497" mass="55175">MEREPEVSSLPSTPQNNHSIPPSVARSPRRMMLSPMGTPMRKAFGNMKCYLEEIGHIAKLNPQDAWLPITESRNGNAYYSAFHNLNAGIGFQCLLLPVAFSFLGWFWGVLALVVAFLWQLYTLWILIKLHEVIPGRRYNRYIELAQAAFGERLGSWLTSFPIISLSAGTAGGLIAIGGSTLHLFYNLVCIKCHGQSLTAIEWYLVFAVLCAIIAQLPNLNSVAGVSLIGAVMAVAYSTMIWILSVTRDRPPGVSYDVAKPYSSVGAAFSFLNALGVIAFAFRGHNLALEIQATMPSTLKHPAYVPMWRGSKAAYTLVAICYFPLAIGGYWAYGKLMLPTGILTSMFVFHRSDISPAWLATCFLFVVVSSLSNFQIYSMPTFDLVEQTYTANTNKPCPKLHRFVFRLLFVFFGFFVGIAFPFMASFGGLLGGVCSVPVTFCYPCFMWLKIKKPPKLSFSWYLNWTLGILSVVFTIVVTIGGIWSIVDTGLKFQFFKPQ</sequence>
<feature type="transmembrane region" description="Helical" evidence="8">
    <location>
        <begin position="312"/>
        <end position="333"/>
    </location>
</feature>